<sequence>MLAQARQVHHEGVFKLAVDVFLDVIKVFVLAALGKFATQNFFPVRTPLYFFHARTRDQAARASGRHGLGFGRRLQVRVVKGKGLVVVVNLRQVRVGEDFHQQLPLGPLARFDLAIGQSLPAAVPLVLVFPLLGITDAGFGFDVVEPGVFHAGTAGPDIFAGHRAGVATNAFVQVEHHADLGANFHDLLSFIGIFGVLVGRVSTRHGRLKSTLRKRQQMHFIRLLRHPASPLCSSCAVR</sequence>
<dbReference type="AlphaFoldDB" id="A0A1J5PYB9"/>
<organism evidence="1">
    <name type="scientific">mine drainage metagenome</name>
    <dbReference type="NCBI Taxonomy" id="410659"/>
    <lineage>
        <taxon>unclassified sequences</taxon>
        <taxon>metagenomes</taxon>
        <taxon>ecological metagenomes</taxon>
    </lineage>
</organism>
<evidence type="ECO:0000313" key="1">
    <source>
        <dbReference type="EMBL" id="OIQ75920.1"/>
    </source>
</evidence>
<accession>A0A1J5PYB9</accession>
<gene>
    <name evidence="1" type="ORF">GALL_424050</name>
</gene>
<dbReference type="EMBL" id="MLJW01002016">
    <property type="protein sequence ID" value="OIQ75920.1"/>
    <property type="molecule type" value="Genomic_DNA"/>
</dbReference>
<protein>
    <submittedName>
        <fullName evidence="1">Uncharacterized protein</fullName>
    </submittedName>
</protein>
<proteinExistence type="predicted"/>
<reference evidence="1" key="1">
    <citation type="submission" date="2016-10" db="EMBL/GenBank/DDBJ databases">
        <title>Sequence of Gallionella enrichment culture.</title>
        <authorList>
            <person name="Poehlein A."/>
            <person name="Muehling M."/>
            <person name="Daniel R."/>
        </authorList>
    </citation>
    <scope>NUCLEOTIDE SEQUENCE</scope>
</reference>
<name>A0A1J5PYB9_9ZZZZ</name>
<comment type="caution">
    <text evidence="1">The sequence shown here is derived from an EMBL/GenBank/DDBJ whole genome shotgun (WGS) entry which is preliminary data.</text>
</comment>